<name>A0A9Q0JD33_9ROSI</name>
<sequence length="96" mass="10521">KNVGGQLGAAQVRNISTTRTYTLTDKTKTNALCLRVDPRACLLKPIGQSNSVDTASDDESLGIQLELSELLLNLRPIRQVARFDFGAILCWGNFID</sequence>
<proteinExistence type="predicted"/>
<evidence type="ECO:0000313" key="2">
    <source>
        <dbReference type="Proteomes" id="UP001141552"/>
    </source>
</evidence>
<keyword evidence="2" id="KW-1185">Reference proteome</keyword>
<dbReference type="Proteomes" id="UP001141552">
    <property type="component" value="Unassembled WGS sequence"/>
</dbReference>
<gene>
    <name evidence="1" type="ORF">Tsubulata_027642</name>
</gene>
<accession>A0A9Q0JD33</accession>
<dbReference type="AlphaFoldDB" id="A0A9Q0JD33"/>
<evidence type="ECO:0000313" key="1">
    <source>
        <dbReference type="EMBL" id="KAJ4836747.1"/>
    </source>
</evidence>
<reference evidence="1" key="2">
    <citation type="journal article" date="2023" name="Plants (Basel)">
        <title>Annotation of the Turnera subulata (Passifloraceae) Draft Genome Reveals the S-Locus Evolved after the Divergence of Turneroideae from Passifloroideae in a Stepwise Manner.</title>
        <authorList>
            <person name="Henning P.M."/>
            <person name="Roalson E.H."/>
            <person name="Mir W."/>
            <person name="McCubbin A.G."/>
            <person name="Shore J.S."/>
        </authorList>
    </citation>
    <scope>NUCLEOTIDE SEQUENCE</scope>
    <source>
        <strain evidence="1">F60SS</strain>
    </source>
</reference>
<protein>
    <submittedName>
        <fullName evidence="1">Uncharacterized protein</fullName>
    </submittedName>
</protein>
<organism evidence="1 2">
    <name type="scientific">Turnera subulata</name>
    <dbReference type="NCBI Taxonomy" id="218843"/>
    <lineage>
        <taxon>Eukaryota</taxon>
        <taxon>Viridiplantae</taxon>
        <taxon>Streptophyta</taxon>
        <taxon>Embryophyta</taxon>
        <taxon>Tracheophyta</taxon>
        <taxon>Spermatophyta</taxon>
        <taxon>Magnoliopsida</taxon>
        <taxon>eudicotyledons</taxon>
        <taxon>Gunneridae</taxon>
        <taxon>Pentapetalae</taxon>
        <taxon>rosids</taxon>
        <taxon>fabids</taxon>
        <taxon>Malpighiales</taxon>
        <taxon>Passifloraceae</taxon>
        <taxon>Turnera</taxon>
    </lineage>
</organism>
<feature type="non-terminal residue" evidence="1">
    <location>
        <position position="1"/>
    </location>
</feature>
<dbReference type="EMBL" id="JAKUCV010004025">
    <property type="protein sequence ID" value="KAJ4836747.1"/>
    <property type="molecule type" value="Genomic_DNA"/>
</dbReference>
<reference evidence="1" key="1">
    <citation type="submission" date="2022-02" db="EMBL/GenBank/DDBJ databases">
        <authorList>
            <person name="Henning P.M."/>
            <person name="McCubbin A.G."/>
            <person name="Shore J.S."/>
        </authorList>
    </citation>
    <scope>NUCLEOTIDE SEQUENCE</scope>
    <source>
        <strain evidence="1">F60SS</strain>
        <tissue evidence="1">Leaves</tissue>
    </source>
</reference>
<comment type="caution">
    <text evidence="1">The sequence shown here is derived from an EMBL/GenBank/DDBJ whole genome shotgun (WGS) entry which is preliminary data.</text>
</comment>